<evidence type="ECO:0000256" key="1">
    <source>
        <dbReference type="ARBA" id="ARBA00004308"/>
    </source>
</evidence>
<organism evidence="5 6">
    <name type="scientific">Bugula neritina</name>
    <name type="common">Brown bryozoan</name>
    <name type="synonym">Sertularia neritina</name>
    <dbReference type="NCBI Taxonomy" id="10212"/>
    <lineage>
        <taxon>Eukaryota</taxon>
        <taxon>Metazoa</taxon>
        <taxon>Spiralia</taxon>
        <taxon>Lophotrochozoa</taxon>
        <taxon>Bryozoa</taxon>
        <taxon>Gymnolaemata</taxon>
        <taxon>Cheilostomatida</taxon>
        <taxon>Flustrina</taxon>
        <taxon>Buguloidea</taxon>
        <taxon>Bugulidae</taxon>
        <taxon>Bugula</taxon>
    </lineage>
</organism>
<dbReference type="PANTHER" id="PTHR15207:SF3">
    <property type="entry name" value="DEAFNESS, AUTOSOMAL DOMINANT 5-RELATED"/>
    <property type="match status" value="1"/>
</dbReference>
<name>A0A7J7K1V8_BUGNE</name>
<reference evidence="5" key="1">
    <citation type="submission" date="2020-06" db="EMBL/GenBank/DDBJ databases">
        <title>Draft genome of Bugula neritina, a colonial animal packing powerful symbionts and potential medicines.</title>
        <authorList>
            <person name="Rayko M."/>
        </authorList>
    </citation>
    <scope>NUCLEOTIDE SEQUENCE [LARGE SCALE GENOMIC DNA]</scope>
    <source>
        <strain evidence="5">Kwan_BN1</strain>
    </source>
</reference>
<dbReference type="AlphaFoldDB" id="A0A7J7K1V8"/>
<dbReference type="GO" id="GO:0012505">
    <property type="term" value="C:endomembrane system"/>
    <property type="evidence" value="ECO:0007669"/>
    <property type="project" value="UniProtKB-SubCell"/>
</dbReference>
<gene>
    <name evidence="5" type="ORF">EB796_009062</name>
</gene>
<dbReference type="OrthoDB" id="8815334at2759"/>
<accession>A0A7J7K1V8</accession>
<proteinExistence type="inferred from homology"/>
<dbReference type="GO" id="GO:0005737">
    <property type="term" value="C:cytoplasm"/>
    <property type="evidence" value="ECO:0007669"/>
    <property type="project" value="TreeGrafter"/>
</dbReference>
<sequence>MTDDFRFYPKKMFKCVTKKVVEFLGESDGLLPNENHYESEKLKLTALVEMKKKKYFFQSDKYYPKEILLHHVSEEQDLNKLKISHNEPLGSLAYFENLSGNGHVNVEASKVFQVNMSVNGNRSLAANLEQIHRSKVCKQSLINQFKSSKLDMSHPLLEQMCESDTNVLCVVTSVVETAATVLLSSQDSVDGKVNTKVTVVGDRVDVGGGGSKTTNKSATIPEGTVLAYEIVELQIDCNTGDTEMVLSNKAKGGFGIFQTTCQGPNKRRSFLHKKKIPVSKISAAGPGQGYDLVTTCFDTDEKTEDDFIQDMVTAFQLSPTDAETVVESFIKACQHPNVLAQMALTLEEPDKNYAEMGCILKQHFAELDLSNSGDKAKEVLEALLMMATVLVEADKEVLKYLSYVTCDEISLLSAILTKTKDGKSLSSQDQLVTKFCMAPKSTQDLLLEGLNYQHDESDKCFKLPKNTRDIQPVFLAITIFNHMLNG</sequence>
<evidence type="ECO:0000313" key="5">
    <source>
        <dbReference type="EMBL" id="KAF6032630.1"/>
    </source>
</evidence>
<evidence type="ECO:0000259" key="4">
    <source>
        <dbReference type="Pfam" id="PF04598"/>
    </source>
</evidence>
<protein>
    <submittedName>
        <fullName evidence="5">DFNB59</fullName>
    </submittedName>
</protein>
<dbReference type="GO" id="GO:0012501">
    <property type="term" value="P:programmed cell death"/>
    <property type="evidence" value="ECO:0007669"/>
    <property type="project" value="InterPro"/>
</dbReference>
<evidence type="ECO:0000256" key="2">
    <source>
        <dbReference type="ARBA" id="ARBA00009279"/>
    </source>
</evidence>
<comment type="subcellular location">
    <subcellularLocation>
        <location evidence="1">Endomembrane system</location>
    </subcellularLocation>
</comment>
<dbReference type="Pfam" id="PF04598">
    <property type="entry name" value="Gasdermin"/>
    <property type="match status" value="1"/>
</dbReference>
<comment type="caution">
    <text evidence="5">The sequence shown here is derived from an EMBL/GenBank/DDBJ whole genome shotgun (WGS) entry which is preliminary data.</text>
</comment>
<feature type="domain" description="Gasdermin pore forming" evidence="4">
    <location>
        <begin position="12"/>
        <end position="254"/>
    </location>
</feature>
<comment type="similarity">
    <text evidence="2">Belongs to the gasdermin family.</text>
</comment>
<dbReference type="PANTHER" id="PTHR15207">
    <property type="entry name" value="NONSYNDROMIC HEARING IMPAIRMENT PROTEIN"/>
    <property type="match status" value="1"/>
</dbReference>
<evidence type="ECO:0000256" key="3">
    <source>
        <dbReference type="ARBA" id="ARBA00023136"/>
    </source>
</evidence>
<dbReference type="EMBL" id="VXIV02001494">
    <property type="protein sequence ID" value="KAF6032630.1"/>
    <property type="molecule type" value="Genomic_DNA"/>
</dbReference>
<dbReference type="InterPro" id="IPR042377">
    <property type="entry name" value="GSDME"/>
</dbReference>
<evidence type="ECO:0000313" key="6">
    <source>
        <dbReference type="Proteomes" id="UP000593567"/>
    </source>
</evidence>
<dbReference type="Proteomes" id="UP000593567">
    <property type="component" value="Unassembled WGS sequence"/>
</dbReference>
<keyword evidence="6" id="KW-1185">Reference proteome</keyword>
<keyword evidence="3" id="KW-0472">Membrane</keyword>
<dbReference type="InterPro" id="IPR040460">
    <property type="entry name" value="Gasdermin_pore"/>
</dbReference>